<keyword evidence="3" id="KW-1185">Reference proteome</keyword>
<dbReference type="RefSeq" id="WP_146535171.1">
    <property type="nucleotide sequence ID" value="NZ_SJPX01000003.1"/>
</dbReference>
<dbReference type="EMBL" id="SJPX01000003">
    <property type="protein sequence ID" value="TWU51921.1"/>
    <property type="molecule type" value="Genomic_DNA"/>
</dbReference>
<dbReference type="InterPro" id="IPR011447">
    <property type="entry name" value="DUF1552"/>
</dbReference>
<accession>A0A5C6EXH7</accession>
<dbReference type="OrthoDB" id="9146593at2"/>
<feature type="chain" id="PRO_5022943996" description="DUF1552 domain-containing protein" evidence="1">
    <location>
        <begin position="36"/>
        <end position="450"/>
    </location>
</feature>
<dbReference type="PROSITE" id="PS51318">
    <property type="entry name" value="TAT"/>
    <property type="match status" value="1"/>
</dbReference>
<dbReference type="AlphaFoldDB" id="A0A5C6EXH7"/>
<keyword evidence="1" id="KW-0732">Signal</keyword>
<comment type="caution">
    <text evidence="2">The sequence shown here is derived from an EMBL/GenBank/DDBJ whole genome shotgun (WGS) entry which is preliminary data.</text>
</comment>
<organism evidence="2 3">
    <name type="scientific">Rubripirellula reticaptiva</name>
    <dbReference type="NCBI Taxonomy" id="2528013"/>
    <lineage>
        <taxon>Bacteria</taxon>
        <taxon>Pseudomonadati</taxon>
        <taxon>Planctomycetota</taxon>
        <taxon>Planctomycetia</taxon>
        <taxon>Pirellulales</taxon>
        <taxon>Pirellulaceae</taxon>
        <taxon>Rubripirellula</taxon>
    </lineage>
</organism>
<dbReference type="InterPro" id="IPR006311">
    <property type="entry name" value="TAT_signal"/>
</dbReference>
<evidence type="ECO:0000256" key="1">
    <source>
        <dbReference type="SAM" id="SignalP"/>
    </source>
</evidence>
<feature type="signal peptide" evidence="1">
    <location>
        <begin position="1"/>
        <end position="35"/>
    </location>
</feature>
<proteinExistence type="predicted"/>
<gene>
    <name evidence="2" type="ORF">Poly59_35170</name>
</gene>
<protein>
    <recommendedName>
        <fullName evidence="4">DUF1552 domain-containing protein</fullName>
    </recommendedName>
</protein>
<sequence precursor="true">MNPTSTSLTRRRFLRASGLSLALPMLPSLAGSARAAAETEAAAEATRLCYVYVPNGVNMKHWRPEGEGADFTFNRSTKSLEPFRDSMRFITGLEHREAYIHNDGAGDHARAHASFLTAARPHKTSGADIHVGVSADQLVAQQIGSQTRLPSLELSCDGVRTSGECDSGYSCAYQYNLAWADEQTPVAPESNPRLVFERLFGEGSHGERAANFARRQTKQESVIDFLRDEAEFLNRSLGSDDRRKVDEYLTGIREIETRIEKTERFGMPVDPDYATPAGIPDSYREHIRLMMDVMALALASNTTRVSTLMLAHDGSNRSFKEIEIGDGHHDLSHHKKDEERLEKIAKIDTFYCEQLAYLLATMKSHQFGNQTTLLDNTLLVYGSGLCDGDRHNHDDLPIIFAGGGAKGIKNGTHQRLAASTPMANLHLELINRMGVAKDEFGDSTSQFPLA</sequence>
<reference evidence="2 3" key="1">
    <citation type="submission" date="2019-02" db="EMBL/GenBank/DDBJ databases">
        <title>Deep-cultivation of Planctomycetes and their phenomic and genomic characterization uncovers novel biology.</title>
        <authorList>
            <person name="Wiegand S."/>
            <person name="Jogler M."/>
            <person name="Boedeker C."/>
            <person name="Pinto D."/>
            <person name="Vollmers J."/>
            <person name="Rivas-Marin E."/>
            <person name="Kohn T."/>
            <person name="Peeters S.H."/>
            <person name="Heuer A."/>
            <person name="Rast P."/>
            <person name="Oberbeckmann S."/>
            <person name="Bunk B."/>
            <person name="Jeske O."/>
            <person name="Meyerdierks A."/>
            <person name="Storesund J.E."/>
            <person name="Kallscheuer N."/>
            <person name="Luecker S."/>
            <person name="Lage O.M."/>
            <person name="Pohl T."/>
            <person name="Merkel B.J."/>
            <person name="Hornburger P."/>
            <person name="Mueller R.-W."/>
            <person name="Bruemmer F."/>
            <person name="Labrenz M."/>
            <person name="Spormann A.M."/>
            <person name="Op Den Camp H."/>
            <person name="Overmann J."/>
            <person name="Amann R."/>
            <person name="Jetten M.S.M."/>
            <person name="Mascher T."/>
            <person name="Medema M.H."/>
            <person name="Devos D.P."/>
            <person name="Kaster A.-K."/>
            <person name="Ovreas L."/>
            <person name="Rohde M."/>
            <person name="Galperin M.Y."/>
            <person name="Jogler C."/>
        </authorList>
    </citation>
    <scope>NUCLEOTIDE SEQUENCE [LARGE SCALE GENOMIC DNA]</scope>
    <source>
        <strain evidence="2 3">Poly59</strain>
    </source>
</reference>
<evidence type="ECO:0000313" key="2">
    <source>
        <dbReference type="EMBL" id="TWU51921.1"/>
    </source>
</evidence>
<evidence type="ECO:0008006" key="4">
    <source>
        <dbReference type="Google" id="ProtNLM"/>
    </source>
</evidence>
<dbReference type="Proteomes" id="UP000317977">
    <property type="component" value="Unassembled WGS sequence"/>
</dbReference>
<evidence type="ECO:0000313" key="3">
    <source>
        <dbReference type="Proteomes" id="UP000317977"/>
    </source>
</evidence>
<dbReference type="Pfam" id="PF07586">
    <property type="entry name" value="HXXSHH"/>
    <property type="match status" value="1"/>
</dbReference>
<name>A0A5C6EXH7_9BACT</name>